<dbReference type="STRING" id="209880.SAMN02910343_01390"/>
<reference evidence="2 3" key="1">
    <citation type="submission" date="2016-10" db="EMBL/GenBank/DDBJ databases">
        <authorList>
            <person name="de Groot N.N."/>
        </authorList>
    </citation>
    <scope>NUCLEOTIDE SEQUENCE [LARGE SCALE GENOMIC DNA]</scope>
    <source>
        <strain evidence="2 3">DSM 15230</strain>
    </source>
</reference>
<dbReference type="InterPro" id="IPR007505">
    <property type="entry name" value="PDDEXK_7"/>
</dbReference>
<protein>
    <recommendedName>
        <fullName evidence="1">DUF2357 domain-containing protein</fullName>
    </recommendedName>
</protein>
<evidence type="ECO:0000259" key="1">
    <source>
        <dbReference type="Pfam" id="PF09823"/>
    </source>
</evidence>
<sequence length="575" mass="67835">MTIPFKLTVFCRRDFPEGRRVTEFIPSIKELMDGEQEPALVFSENQDVNLRFSAPDGFRFTMDGLDIFNADGEQDEEGQTWLTPQGGRVFSLFEGQNFPLVPGYYIMTVTGEGKSWYSLVEVTPRFLEKKSWKDMKKELTKEIRHLSFDFMCRHIHMDRYHGSMEGMDSRMLLRFYIIDDMFPQVFRALEELAHTANSRIAWKHRFLSPRVMDSMQPSRIRVSGKEEGRYRPMVQVKEITWNVAENRFARGVLEKLEKSLRSFAGNLQRLIEETRGNSSLYFSSASDSRMEKGRTELETYLRRTRQLLSAVAAVTEAEWFRETKPTMPKNIPMQLFMDPRYGALYRLHKHLEHPEDSVFVSPVYLLQWKRTDKLYEMWCFLQFVKALLSSGWQMKEGPAVKTEEGRYRLDYLDAGTEIVLTRQGDMLRLAYDKDIPGSGEETNRVHNPLYTNTWHRRPDFRMDYYQEKAYMGSLVADFKYRDVYYLWQDKEKSASLRSQFNSYHDMNTRYYDHMSERESLMNARPVKEVWAVFPRKAAGSGDEDYSLRFVSLSPGKDTTKELAERLEEYIKMLKN</sequence>
<keyword evidence="3" id="KW-1185">Reference proteome</keyword>
<dbReference type="GeneID" id="87756392"/>
<accession>A0A1G5WJ73</accession>
<gene>
    <name evidence="2" type="ORF">SAMN02910343_01390</name>
</gene>
<name>A0A1G5WJ73_9FIRM</name>
<dbReference type="RefSeq" id="WP_091365224.1">
    <property type="nucleotide sequence ID" value="NZ_FMXA01000021.1"/>
</dbReference>
<organism evidence="2 3">
    <name type="scientific">Allisonella histaminiformans</name>
    <dbReference type="NCBI Taxonomy" id="209880"/>
    <lineage>
        <taxon>Bacteria</taxon>
        <taxon>Bacillati</taxon>
        <taxon>Bacillota</taxon>
        <taxon>Negativicutes</taxon>
        <taxon>Veillonellales</taxon>
        <taxon>Veillonellaceae</taxon>
        <taxon>Allisonella</taxon>
    </lineage>
</organism>
<dbReference type="Proteomes" id="UP000199689">
    <property type="component" value="Unassembled WGS sequence"/>
</dbReference>
<dbReference type="OrthoDB" id="1632997at2"/>
<proteinExistence type="predicted"/>
<dbReference type="EMBL" id="FMXA01000021">
    <property type="protein sequence ID" value="SDA57696.1"/>
    <property type="molecule type" value="Genomic_DNA"/>
</dbReference>
<dbReference type="Pfam" id="PF09823">
    <property type="entry name" value="DUF2357"/>
    <property type="match status" value="1"/>
</dbReference>
<dbReference type="Pfam" id="PF04411">
    <property type="entry name" value="PDDEXK_7"/>
    <property type="match status" value="1"/>
</dbReference>
<evidence type="ECO:0000313" key="3">
    <source>
        <dbReference type="Proteomes" id="UP000199689"/>
    </source>
</evidence>
<dbReference type="InterPro" id="IPR018633">
    <property type="entry name" value="DUF2357"/>
</dbReference>
<dbReference type="AlphaFoldDB" id="A0A1G5WJ73"/>
<evidence type="ECO:0000313" key="2">
    <source>
        <dbReference type="EMBL" id="SDA57696.1"/>
    </source>
</evidence>
<feature type="domain" description="DUF2357" evidence="1">
    <location>
        <begin position="116"/>
        <end position="276"/>
    </location>
</feature>